<keyword evidence="3 6" id="KW-0812">Transmembrane</keyword>
<dbReference type="Pfam" id="PF06271">
    <property type="entry name" value="RDD"/>
    <property type="match status" value="1"/>
</dbReference>
<evidence type="ECO:0000256" key="2">
    <source>
        <dbReference type="ARBA" id="ARBA00022475"/>
    </source>
</evidence>
<reference evidence="8" key="1">
    <citation type="submission" date="2021-09" db="EMBL/GenBank/DDBJ databases">
        <title>Genome of Aequorivita sp. strain F47161.</title>
        <authorList>
            <person name="Wang Y."/>
        </authorList>
    </citation>
    <scope>NUCLEOTIDE SEQUENCE</scope>
    <source>
        <strain evidence="8">F47161</strain>
    </source>
</reference>
<evidence type="ECO:0000313" key="8">
    <source>
        <dbReference type="EMBL" id="MCG2417932.1"/>
    </source>
</evidence>
<accession>A0A9X1U262</accession>
<comment type="subcellular location">
    <subcellularLocation>
        <location evidence="1">Cell membrane</location>
        <topology evidence="1">Multi-pass membrane protein</topology>
    </subcellularLocation>
</comment>
<dbReference type="RefSeq" id="WP_237601747.1">
    <property type="nucleotide sequence ID" value="NZ_JAIRBA010000003.1"/>
</dbReference>
<evidence type="ECO:0000256" key="5">
    <source>
        <dbReference type="ARBA" id="ARBA00023136"/>
    </source>
</evidence>
<dbReference type="EMBL" id="JAIRBA010000003">
    <property type="protein sequence ID" value="MCG2417932.1"/>
    <property type="molecule type" value="Genomic_DNA"/>
</dbReference>
<evidence type="ECO:0000313" key="9">
    <source>
        <dbReference type="Proteomes" id="UP001139461"/>
    </source>
</evidence>
<feature type="domain" description="RDD" evidence="7">
    <location>
        <begin position="6"/>
        <end position="120"/>
    </location>
</feature>
<dbReference type="AlphaFoldDB" id="A0A9X1U262"/>
<evidence type="ECO:0000256" key="1">
    <source>
        <dbReference type="ARBA" id="ARBA00004651"/>
    </source>
</evidence>
<feature type="transmembrane region" description="Helical" evidence="6">
    <location>
        <begin position="49"/>
        <end position="70"/>
    </location>
</feature>
<comment type="caution">
    <text evidence="8">The sequence shown here is derived from an EMBL/GenBank/DDBJ whole genome shotgun (WGS) entry which is preliminary data.</text>
</comment>
<keyword evidence="5 6" id="KW-0472">Membrane</keyword>
<sequence length="140" mass="16060">MNFNNKRIFAFLIDLLIIATISSLFSGFFEIERALGTTTIFDQTVTYGISWSFLFYAMYFIIFDIFNDAITVGKQLLKIKVVLKNDNPLSLRAQIYRTVLKTISILFLPISAFVFLINGKTLQDSYCNTKTVENSFSFTN</sequence>
<dbReference type="Proteomes" id="UP001139461">
    <property type="component" value="Unassembled WGS sequence"/>
</dbReference>
<keyword evidence="4 6" id="KW-1133">Transmembrane helix</keyword>
<dbReference type="PANTHER" id="PTHR36115:SF6">
    <property type="entry name" value="PROLINE-RICH ANTIGEN HOMOLOG"/>
    <property type="match status" value="1"/>
</dbReference>
<proteinExistence type="predicted"/>
<evidence type="ECO:0000256" key="3">
    <source>
        <dbReference type="ARBA" id="ARBA00022692"/>
    </source>
</evidence>
<dbReference type="InterPro" id="IPR010432">
    <property type="entry name" value="RDD"/>
</dbReference>
<gene>
    <name evidence="8" type="ORF">K8089_02780</name>
</gene>
<keyword evidence="2" id="KW-1003">Cell membrane</keyword>
<dbReference type="GO" id="GO:0005886">
    <property type="term" value="C:plasma membrane"/>
    <property type="evidence" value="ECO:0007669"/>
    <property type="project" value="UniProtKB-SubCell"/>
</dbReference>
<dbReference type="InterPro" id="IPR051791">
    <property type="entry name" value="Pra-immunoreactive"/>
</dbReference>
<evidence type="ECO:0000256" key="6">
    <source>
        <dbReference type="SAM" id="Phobius"/>
    </source>
</evidence>
<keyword evidence="9" id="KW-1185">Reference proteome</keyword>
<protein>
    <submittedName>
        <fullName evidence="8">RDD family protein</fullName>
    </submittedName>
</protein>
<name>A0A9X1U262_9FLAO</name>
<dbReference type="PANTHER" id="PTHR36115">
    <property type="entry name" value="PROLINE-RICH ANTIGEN HOMOLOG-RELATED"/>
    <property type="match status" value="1"/>
</dbReference>
<feature type="transmembrane region" description="Helical" evidence="6">
    <location>
        <begin position="99"/>
        <end position="117"/>
    </location>
</feature>
<organism evidence="8 9">
    <name type="scientific">Aequorivita vitellina</name>
    <dbReference type="NCBI Taxonomy" id="2874475"/>
    <lineage>
        <taxon>Bacteria</taxon>
        <taxon>Pseudomonadati</taxon>
        <taxon>Bacteroidota</taxon>
        <taxon>Flavobacteriia</taxon>
        <taxon>Flavobacteriales</taxon>
        <taxon>Flavobacteriaceae</taxon>
        <taxon>Aequorivita</taxon>
    </lineage>
</organism>
<evidence type="ECO:0000256" key="4">
    <source>
        <dbReference type="ARBA" id="ARBA00022989"/>
    </source>
</evidence>
<feature type="transmembrane region" description="Helical" evidence="6">
    <location>
        <begin position="7"/>
        <end position="29"/>
    </location>
</feature>
<evidence type="ECO:0000259" key="7">
    <source>
        <dbReference type="Pfam" id="PF06271"/>
    </source>
</evidence>